<dbReference type="GO" id="GO:0004497">
    <property type="term" value="F:monooxygenase activity"/>
    <property type="evidence" value="ECO:0007669"/>
    <property type="project" value="UniProtKB-KW"/>
</dbReference>
<dbReference type="PANTHER" id="PTHR47178:SF6">
    <property type="entry name" value="FAD-BINDING DOMAIN-CONTAINING PROTEIN"/>
    <property type="match status" value="1"/>
</dbReference>
<keyword evidence="4" id="KW-0503">Monooxygenase</keyword>
<dbReference type="PANTHER" id="PTHR47178">
    <property type="entry name" value="MONOOXYGENASE, FAD-BINDING"/>
    <property type="match status" value="1"/>
</dbReference>
<comment type="caution">
    <text evidence="6">The sequence shown here is derived from an EMBL/GenBank/DDBJ whole genome shotgun (WGS) entry which is preliminary data.</text>
</comment>
<evidence type="ECO:0000256" key="1">
    <source>
        <dbReference type="ARBA" id="ARBA00022630"/>
    </source>
</evidence>
<feature type="domain" description="FAD-binding" evidence="5">
    <location>
        <begin position="7"/>
        <end position="177"/>
    </location>
</feature>
<evidence type="ECO:0000256" key="2">
    <source>
        <dbReference type="ARBA" id="ARBA00022827"/>
    </source>
</evidence>
<feature type="domain" description="FAD-binding" evidence="5">
    <location>
        <begin position="328"/>
        <end position="391"/>
    </location>
</feature>
<name>A0A402BCC6_9CHLR</name>
<dbReference type="Pfam" id="PF01494">
    <property type="entry name" value="FAD_binding_3"/>
    <property type="match status" value="2"/>
</dbReference>
<evidence type="ECO:0000256" key="4">
    <source>
        <dbReference type="ARBA" id="ARBA00023033"/>
    </source>
</evidence>
<evidence type="ECO:0000256" key="3">
    <source>
        <dbReference type="ARBA" id="ARBA00023002"/>
    </source>
</evidence>
<keyword evidence="3" id="KW-0560">Oxidoreductase</keyword>
<dbReference type="Proteomes" id="UP000287171">
    <property type="component" value="Unassembled WGS sequence"/>
</dbReference>
<dbReference type="Gene3D" id="3.50.50.60">
    <property type="entry name" value="FAD/NAD(P)-binding domain"/>
    <property type="match status" value="1"/>
</dbReference>
<dbReference type="EMBL" id="BIFT01000001">
    <property type="protein sequence ID" value="GCE28937.1"/>
    <property type="molecule type" value="Genomic_DNA"/>
</dbReference>
<dbReference type="PRINTS" id="PR00420">
    <property type="entry name" value="RNGMNOXGNASE"/>
</dbReference>
<dbReference type="SUPFAM" id="SSF51905">
    <property type="entry name" value="FAD/NAD(P)-binding domain"/>
    <property type="match status" value="1"/>
</dbReference>
<dbReference type="InterPro" id="IPR036188">
    <property type="entry name" value="FAD/NAD-bd_sf"/>
</dbReference>
<keyword evidence="7" id="KW-1185">Reference proteome</keyword>
<dbReference type="RefSeq" id="WP_126629107.1">
    <property type="nucleotide sequence ID" value="NZ_BIFT01000001.1"/>
</dbReference>
<gene>
    <name evidence="6" type="ORF">KDA_44210</name>
</gene>
<keyword evidence="2" id="KW-0274">FAD</keyword>
<sequence>MISSPLNVLIIGGGIGGLCLAHGLKAAGVRVAVYERDGADPQHWLQGHRIHINPIGSRALHVCLPEALWEAFVAVSGRPPAGLGFMTEQLRELVVVGQDFMAHGEGNAVDAHHPISRMALRQILLADLQDVLHFGKTFERYERAADGTVTAFFMDGSTATGNVLVGADGANSRVRKQYLPHARRVEAGSGGMGGKLILTEQNRAWLPAALSSRLNLIMAPNNYTLFNAFFDPSPANLAGLESRRPQLEAAGLDLQKLVDTSKSYLLWAFIGRTENFPATADTLDGAALQQLVKQRMTGWHPDLLRLITEADPDSVGFTTFKYSAPIGPWESSNVTLLGDAIHNMTPVGGMGANMALRDARQLAQQLAAVERGELELLPAIKSYEADMRKYGFKAVHSTLQNARLASSNGRLGREFNRTWFRACNLLPPLKHVFEEQWTEEMRNPAELVTSH</sequence>
<reference evidence="7" key="1">
    <citation type="submission" date="2018-12" db="EMBL/GenBank/DDBJ databases">
        <title>Tengunoibacter tsumagoiensis gen. nov., sp. nov., Dictyobacter kobayashii sp. nov., D. alpinus sp. nov., and D. joshuensis sp. nov. and description of Dictyobacteraceae fam. nov. within the order Ktedonobacterales isolated from Tengu-no-mugimeshi.</title>
        <authorList>
            <person name="Wang C.M."/>
            <person name="Zheng Y."/>
            <person name="Sakai Y."/>
            <person name="Toyoda A."/>
            <person name="Minakuchi Y."/>
            <person name="Abe K."/>
            <person name="Yokota A."/>
            <person name="Yabe S."/>
        </authorList>
    </citation>
    <scope>NUCLEOTIDE SEQUENCE [LARGE SCALE GENOMIC DNA]</scope>
    <source>
        <strain evidence="7">Uno16</strain>
    </source>
</reference>
<dbReference type="AlphaFoldDB" id="A0A402BCC6"/>
<evidence type="ECO:0000259" key="5">
    <source>
        <dbReference type="Pfam" id="PF01494"/>
    </source>
</evidence>
<evidence type="ECO:0000313" key="6">
    <source>
        <dbReference type="EMBL" id="GCE28937.1"/>
    </source>
</evidence>
<dbReference type="GO" id="GO:0071949">
    <property type="term" value="F:FAD binding"/>
    <property type="evidence" value="ECO:0007669"/>
    <property type="project" value="InterPro"/>
</dbReference>
<dbReference type="InterPro" id="IPR002938">
    <property type="entry name" value="FAD-bd"/>
</dbReference>
<proteinExistence type="predicted"/>
<accession>A0A402BCC6</accession>
<dbReference type="OrthoDB" id="9766816at2"/>
<evidence type="ECO:0000313" key="7">
    <source>
        <dbReference type="Proteomes" id="UP000287171"/>
    </source>
</evidence>
<organism evidence="6 7">
    <name type="scientific">Dictyobacter alpinus</name>
    <dbReference type="NCBI Taxonomy" id="2014873"/>
    <lineage>
        <taxon>Bacteria</taxon>
        <taxon>Bacillati</taxon>
        <taxon>Chloroflexota</taxon>
        <taxon>Ktedonobacteria</taxon>
        <taxon>Ktedonobacterales</taxon>
        <taxon>Dictyobacteraceae</taxon>
        <taxon>Dictyobacter</taxon>
    </lineage>
</organism>
<keyword evidence="1" id="KW-0285">Flavoprotein</keyword>
<protein>
    <submittedName>
        <fullName evidence="6">Oxidoreductase</fullName>
    </submittedName>
</protein>